<evidence type="ECO:0000256" key="2">
    <source>
        <dbReference type="SAM" id="MobiDB-lite"/>
    </source>
</evidence>
<sequence>MLWTAWKNDQKPYFMPEGIWARLDENMNYDEVFEEEQRVKNKKDGHRTLVEPHVERTNVGYKKSLDEWRRSPLTSEDDSSTQPSDDDDEASILPEAIGGVKEAKARGLGSQRCIVCEEEIDSLRRQVQKLSKKQKACRIRFNSLEDLLYRLMEFCRPDQSD</sequence>
<organism evidence="3 4">
    <name type="scientific">Capsicum annuum</name>
    <name type="common">Capsicum pepper</name>
    <dbReference type="NCBI Taxonomy" id="4072"/>
    <lineage>
        <taxon>Eukaryota</taxon>
        <taxon>Viridiplantae</taxon>
        <taxon>Streptophyta</taxon>
        <taxon>Embryophyta</taxon>
        <taxon>Tracheophyta</taxon>
        <taxon>Spermatophyta</taxon>
        <taxon>Magnoliopsida</taxon>
        <taxon>eudicotyledons</taxon>
        <taxon>Gunneridae</taxon>
        <taxon>Pentapetalae</taxon>
        <taxon>asterids</taxon>
        <taxon>lamiids</taxon>
        <taxon>Solanales</taxon>
        <taxon>Solanaceae</taxon>
        <taxon>Solanoideae</taxon>
        <taxon>Capsiceae</taxon>
        <taxon>Capsicum</taxon>
    </lineage>
</organism>
<accession>A0A2G2ZZD7</accession>
<feature type="region of interest" description="Disordered" evidence="2">
    <location>
        <begin position="67"/>
        <end position="98"/>
    </location>
</feature>
<reference evidence="3 4" key="1">
    <citation type="journal article" date="2014" name="Nat. Genet.">
        <title>Genome sequence of the hot pepper provides insights into the evolution of pungency in Capsicum species.</title>
        <authorList>
            <person name="Kim S."/>
            <person name="Park M."/>
            <person name="Yeom S.I."/>
            <person name="Kim Y.M."/>
            <person name="Lee J.M."/>
            <person name="Lee H.A."/>
            <person name="Seo E."/>
            <person name="Choi J."/>
            <person name="Cheong K."/>
            <person name="Kim K.T."/>
            <person name="Jung K."/>
            <person name="Lee G.W."/>
            <person name="Oh S.K."/>
            <person name="Bae C."/>
            <person name="Kim S.B."/>
            <person name="Lee H.Y."/>
            <person name="Kim S.Y."/>
            <person name="Kim M.S."/>
            <person name="Kang B.C."/>
            <person name="Jo Y.D."/>
            <person name="Yang H.B."/>
            <person name="Jeong H.J."/>
            <person name="Kang W.H."/>
            <person name="Kwon J.K."/>
            <person name="Shin C."/>
            <person name="Lim J.Y."/>
            <person name="Park J.H."/>
            <person name="Huh J.H."/>
            <person name="Kim J.S."/>
            <person name="Kim B.D."/>
            <person name="Cohen O."/>
            <person name="Paran I."/>
            <person name="Suh M.C."/>
            <person name="Lee S.B."/>
            <person name="Kim Y.K."/>
            <person name="Shin Y."/>
            <person name="Noh S.J."/>
            <person name="Park J."/>
            <person name="Seo Y.S."/>
            <person name="Kwon S.Y."/>
            <person name="Kim H.A."/>
            <person name="Park J.M."/>
            <person name="Kim H.J."/>
            <person name="Choi S.B."/>
            <person name="Bosland P.W."/>
            <person name="Reeves G."/>
            <person name="Jo S.H."/>
            <person name="Lee B.W."/>
            <person name="Cho H.T."/>
            <person name="Choi H.S."/>
            <person name="Lee M.S."/>
            <person name="Yu Y."/>
            <person name="Do Choi Y."/>
            <person name="Park B.S."/>
            <person name="van Deynze A."/>
            <person name="Ashrafi H."/>
            <person name="Hill T."/>
            <person name="Kim W.T."/>
            <person name="Pai H.S."/>
            <person name="Ahn H.K."/>
            <person name="Yeam I."/>
            <person name="Giovannoni J.J."/>
            <person name="Rose J.K."/>
            <person name="Sorensen I."/>
            <person name="Lee S.J."/>
            <person name="Kim R.W."/>
            <person name="Choi I.Y."/>
            <person name="Choi B.S."/>
            <person name="Lim J.S."/>
            <person name="Lee Y.H."/>
            <person name="Choi D."/>
        </authorList>
    </citation>
    <scope>NUCLEOTIDE SEQUENCE [LARGE SCALE GENOMIC DNA]</scope>
    <source>
        <strain evidence="4">cv. CM334</strain>
    </source>
</reference>
<feature type="compositionally biased region" description="Acidic residues" evidence="2">
    <location>
        <begin position="75"/>
        <end position="90"/>
    </location>
</feature>
<comment type="caution">
    <text evidence="3">The sequence shown here is derived from an EMBL/GenBank/DDBJ whole genome shotgun (WGS) entry which is preliminary data.</text>
</comment>
<dbReference type="Gramene" id="PHT87318">
    <property type="protein sequence ID" value="PHT87318"/>
    <property type="gene ID" value="T459_09424"/>
</dbReference>
<dbReference type="EMBL" id="AYRZ02000003">
    <property type="protein sequence ID" value="PHT87318.1"/>
    <property type="molecule type" value="Genomic_DNA"/>
</dbReference>
<dbReference type="AlphaFoldDB" id="A0A2G2ZZD7"/>
<name>A0A2G2ZZD7_CAPAN</name>
<protein>
    <submittedName>
        <fullName evidence="3">Uncharacterized protein</fullName>
    </submittedName>
</protein>
<gene>
    <name evidence="3" type="ORF">T459_09424</name>
</gene>
<dbReference type="Proteomes" id="UP000222542">
    <property type="component" value="Unassembled WGS sequence"/>
</dbReference>
<reference evidence="3 4" key="2">
    <citation type="journal article" date="2017" name="Genome Biol.">
        <title>New reference genome sequences of hot pepper reveal the massive evolution of plant disease-resistance genes by retroduplication.</title>
        <authorList>
            <person name="Kim S."/>
            <person name="Park J."/>
            <person name="Yeom S.I."/>
            <person name="Kim Y.M."/>
            <person name="Seo E."/>
            <person name="Kim K.T."/>
            <person name="Kim M.S."/>
            <person name="Lee J.M."/>
            <person name="Cheong K."/>
            <person name="Shin H.S."/>
            <person name="Kim S.B."/>
            <person name="Han K."/>
            <person name="Lee J."/>
            <person name="Park M."/>
            <person name="Lee H.A."/>
            <person name="Lee H.Y."/>
            <person name="Lee Y."/>
            <person name="Oh S."/>
            <person name="Lee J.H."/>
            <person name="Choi E."/>
            <person name="Choi E."/>
            <person name="Lee S.E."/>
            <person name="Jeon J."/>
            <person name="Kim H."/>
            <person name="Choi G."/>
            <person name="Song H."/>
            <person name="Lee J."/>
            <person name="Lee S.C."/>
            <person name="Kwon J.K."/>
            <person name="Lee H.Y."/>
            <person name="Koo N."/>
            <person name="Hong Y."/>
            <person name="Kim R.W."/>
            <person name="Kang W.H."/>
            <person name="Huh J.H."/>
            <person name="Kang B.C."/>
            <person name="Yang T.J."/>
            <person name="Lee Y.H."/>
            <person name="Bennetzen J.L."/>
            <person name="Choi D."/>
        </authorList>
    </citation>
    <scope>NUCLEOTIDE SEQUENCE [LARGE SCALE GENOMIC DNA]</scope>
    <source>
        <strain evidence="4">cv. CM334</strain>
    </source>
</reference>
<keyword evidence="4" id="KW-1185">Reference proteome</keyword>
<feature type="coiled-coil region" evidence="1">
    <location>
        <begin position="113"/>
        <end position="140"/>
    </location>
</feature>
<evidence type="ECO:0000313" key="3">
    <source>
        <dbReference type="EMBL" id="PHT87318.1"/>
    </source>
</evidence>
<dbReference type="OMA" id="RCIVCEE"/>
<proteinExistence type="predicted"/>
<evidence type="ECO:0000256" key="1">
    <source>
        <dbReference type="SAM" id="Coils"/>
    </source>
</evidence>
<evidence type="ECO:0000313" key="4">
    <source>
        <dbReference type="Proteomes" id="UP000222542"/>
    </source>
</evidence>
<keyword evidence="1" id="KW-0175">Coiled coil</keyword>
<dbReference type="STRING" id="4072.A0A2G2ZZD7"/>